<feature type="compositionally biased region" description="Basic and acidic residues" evidence="9">
    <location>
        <begin position="1152"/>
        <end position="1161"/>
    </location>
</feature>
<name>A0A921Z8M9_MANSE</name>
<sequence length="1515" mass="172114">MMIRALFLALTCACAAALSPLVVANDDSDCALYLSGPGRSSAYDYSINLLKGNFGYDGQQTCITYDAVNQAYLEARNRILVSQPKGDWKPEDYASVGELVLDISINLARRYGLTYEEVEKGLPLIDTSRTLIREVCPPIFSHVECRAGKYRRFDGLCNNLRHPTWGATNSPFQRLIGPLFSDGINAPRISHTGHDLPLSRVVSRTMHPDDGFHDHAGTVMVIAWGQFMDHDYTLTGTPLDPLNRNDPEECCKRPPHLKHPYCNEIRIPDDDYFYRLFGVKCIDFVRAFPSPRPGCRLGSRVAFNTLTGVLDGNTVYGVTEKFARKLRTGFGGLLRMNPVFKEYGLKDLLPLKLDIPDEGCTRPNKNMYCFEAGEIRVNEQLVLTVMHTLMAREHNRVAKGLAEVNPHWDDETLFQEARRINIAEIQHITFNEFLPILLGKDVMEKFGLVLEKEGYWDGYDPEVNPDVIASFAAAAYRFGHSLLPTAVERWSKAHKFIASKRLSDLIRRPYDLYRAGVFDEYVMGLMNQVAQAMDDSITQEVTNHLFKKVGARFGMDLVSFNMQRGREFGIPGYMEFRKFCGLPGADTFQDLFGSMTNHTVRKYETIFEHPIDVDLWSGGVSERPLPGSMLGPTFACIIATQFSYSRRGDRFWFELPNQPSSFTPEQLAEIRKSRLARVICDNTDIIDTVQLYPMVLPDHELNPRVPCRSGVIPGMDFSKWAEPTPFHGPAKHFITQASILAKNETDPTIVQNTDVSNANNTLDKDCDNVEVVVNNNNITDCNDTKVQKADVQIQNCDTIEAQIECTNANVIENNTEIQNCAHNDQEVDKNCKSNTKNEIPNSDTILKYVYKKSDKVKDNNKSTGHEKNSLKRRKRSLASGINNELLNLEQKAPLIVNYETSHGNRHEQSSPIRNAEKNIKSSALADFNIETLHANNKKTHPQRNSKHSSRGNYNPPPPNVEEKRNRQENSIPRKSSEDNSSENSASSEESGEHIKNRAVYQNPPTNRENNNENSDESQESKENRENFNKAHYSDNAVSAESKESAEQIDSKEKTSKYSKSLEQSEESNERDIKPRDKQQYSNDDHKSEEYKNNPQTFVENSNESSEEEKTRKSSSPDEYKNALKENKNSEQAIQDVGLEDFSYERIQVNAKGEVEPAKDTHQNISSEPIVLQTTTKPTADLKTYNEEKTASIESDETSGSIEKDQSSEPVNINDGEVKPVVEINRDADSIELSEKNTEGSSKSDNENESLETLLGVNIPDNNHNDEESSKIIGNKPDVKQEFERIPTDYKHDNKKQSEENESVKPSVIENKNSNSNNDEGTLDVFKSKDENFDENLKIKFADVTVKLPEIKLPDDVLDYAREEPTYTYGSKQDNNNKKQTGYNNYYNDDDNNQNQKQKESNNDDTDDEPAYYGYYDDRNEKQAYKKEDDSEEDEDEEEDDDDLYEKFVRERFGKRGSFQKRSEKLQDINSKPHNPQLYATIKNILKKTEQVRKEAETSGDPKAGYAWTLEYGENA</sequence>
<comment type="subcellular location">
    <subcellularLocation>
        <location evidence="1">Secreted</location>
    </subcellularLocation>
</comment>
<feature type="compositionally biased region" description="Basic and acidic residues" evidence="9">
    <location>
        <begin position="1276"/>
        <end position="1302"/>
    </location>
</feature>
<feature type="compositionally biased region" description="Basic and acidic residues" evidence="9">
    <location>
        <begin position="1415"/>
        <end position="1428"/>
    </location>
</feature>
<feature type="compositionally biased region" description="Basic and acidic residues" evidence="9">
    <location>
        <begin position="855"/>
        <end position="869"/>
    </location>
</feature>
<evidence type="ECO:0000256" key="8">
    <source>
        <dbReference type="PIRSR" id="PIRSR619791-2"/>
    </source>
</evidence>
<feature type="signal peptide" evidence="10">
    <location>
        <begin position="1"/>
        <end position="24"/>
    </location>
</feature>
<feature type="compositionally biased region" description="Basic and acidic residues" evidence="9">
    <location>
        <begin position="1215"/>
        <end position="1245"/>
    </location>
</feature>
<accession>A0A921Z8M9</accession>
<evidence type="ECO:0000256" key="10">
    <source>
        <dbReference type="SAM" id="SignalP"/>
    </source>
</evidence>
<dbReference type="GO" id="GO:0046872">
    <property type="term" value="F:metal ion binding"/>
    <property type="evidence" value="ECO:0007669"/>
    <property type="project" value="UniProtKB-KW"/>
</dbReference>
<feature type="chain" id="PRO_5037296694" description="Chorion peroxidase" evidence="10">
    <location>
        <begin position="25"/>
        <end position="1515"/>
    </location>
</feature>
<feature type="binding site" description="axial binding residue" evidence="8">
    <location>
        <position position="480"/>
    </location>
    <ligand>
        <name>heme b</name>
        <dbReference type="ChEBI" id="CHEBI:60344"/>
    </ligand>
    <ligandPart>
        <name>Fe</name>
        <dbReference type="ChEBI" id="CHEBI:18248"/>
    </ligandPart>
</feature>
<dbReference type="EMBL" id="JH668442">
    <property type="protein sequence ID" value="KAG6453373.1"/>
    <property type="molecule type" value="Genomic_DNA"/>
</dbReference>
<evidence type="ECO:0000313" key="12">
    <source>
        <dbReference type="Proteomes" id="UP000791440"/>
    </source>
</evidence>
<dbReference type="PROSITE" id="PS50292">
    <property type="entry name" value="PEROXIDASE_3"/>
    <property type="match status" value="1"/>
</dbReference>
<keyword evidence="7 8" id="KW-0408">Iron</keyword>
<evidence type="ECO:0000313" key="11">
    <source>
        <dbReference type="EMBL" id="KAG6453373.1"/>
    </source>
</evidence>
<proteinExistence type="predicted"/>
<evidence type="ECO:0000256" key="9">
    <source>
        <dbReference type="SAM" id="MobiDB-lite"/>
    </source>
</evidence>
<feature type="region of interest" description="Disordered" evidence="9">
    <location>
        <begin position="933"/>
        <end position="1136"/>
    </location>
</feature>
<feature type="region of interest" description="Disordered" evidence="9">
    <location>
        <begin position="1152"/>
        <end position="1326"/>
    </location>
</feature>
<comment type="caution">
    <text evidence="11">The sequence shown here is derived from an EMBL/GenBank/DDBJ whole genome shotgun (WGS) entry which is preliminary data.</text>
</comment>
<keyword evidence="12" id="KW-1185">Reference proteome</keyword>
<dbReference type="FunFam" id="1.10.640.10:FF:000003">
    <property type="entry name" value="chorion peroxidase"/>
    <property type="match status" value="1"/>
</dbReference>
<feature type="compositionally biased region" description="Polar residues" evidence="9">
    <location>
        <begin position="1367"/>
        <end position="1381"/>
    </location>
</feature>
<evidence type="ECO:0000256" key="6">
    <source>
        <dbReference type="ARBA" id="ARBA00023002"/>
    </source>
</evidence>
<dbReference type="Proteomes" id="UP000791440">
    <property type="component" value="Unassembled WGS sequence"/>
</dbReference>
<feature type="compositionally biased region" description="Acidic residues" evidence="9">
    <location>
        <begin position="1429"/>
        <end position="1443"/>
    </location>
</feature>
<evidence type="ECO:0000256" key="7">
    <source>
        <dbReference type="ARBA" id="ARBA00023004"/>
    </source>
</evidence>
<feature type="compositionally biased region" description="Basic and acidic residues" evidence="9">
    <location>
        <begin position="1444"/>
        <end position="1453"/>
    </location>
</feature>
<feature type="compositionally biased region" description="Polar residues" evidence="9">
    <location>
        <begin position="1162"/>
        <end position="1177"/>
    </location>
</feature>
<dbReference type="GO" id="GO:0005576">
    <property type="term" value="C:extracellular region"/>
    <property type="evidence" value="ECO:0007669"/>
    <property type="project" value="UniProtKB-SubCell"/>
</dbReference>
<reference evidence="11" key="1">
    <citation type="journal article" date="2016" name="Insect Biochem. Mol. Biol.">
        <title>Multifaceted biological insights from a draft genome sequence of the tobacco hornworm moth, Manduca sexta.</title>
        <authorList>
            <person name="Kanost M.R."/>
            <person name="Arrese E.L."/>
            <person name="Cao X."/>
            <person name="Chen Y.R."/>
            <person name="Chellapilla S."/>
            <person name="Goldsmith M.R."/>
            <person name="Grosse-Wilde E."/>
            <person name="Heckel D.G."/>
            <person name="Herndon N."/>
            <person name="Jiang H."/>
            <person name="Papanicolaou A."/>
            <person name="Qu J."/>
            <person name="Soulages J.L."/>
            <person name="Vogel H."/>
            <person name="Walters J."/>
            <person name="Waterhouse R.M."/>
            <person name="Ahn S.J."/>
            <person name="Almeida F.C."/>
            <person name="An C."/>
            <person name="Aqrawi P."/>
            <person name="Bretschneider A."/>
            <person name="Bryant W.B."/>
            <person name="Bucks S."/>
            <person name="Chao H."/>
            <person name="Chevignon G."/>
            <person name="Christen J.M."/>
            <person name="Clarke D.F."/>
            <person name="Dittmer N.T."/>
            <person name="Ferguson L.C.F."/>
            <person name="Garavelou S."/>
            <person name="Gordon K.H.J."/>
            <person name="Gunaratna R.T."/>
            <person name="Han Y."/>
            <person name="Hauser F."/>
            <person name="He Y."/>
            <person name="Heidel-Fischer H."/>
            <person name="Hirsh A."/>
            <person name="Hu Y."/>
            <person name="Jiang H."/>
            <person name="Kalra D."/>
            <person name="Klinner C."/>
            <person name="Konig C."/>
            <person name="Kovar C."/>
            <person name="Kroll A.R."/>
            <person name="Kuwar S.S."/>
            <person name="Lee S.L."/>
            <person name="Lehman R."/>
            <person name="Li K."/>
            <person name="Li Z."/>
            <person name="Liang H."/>
            <person name="Lovelace S."/>
            <person name="Lu Z."/>
            <person name="Mansfield J.H."/>
            <person name="McCulloch K.J."/>
            <person name="Mathew T."/>
            <person name="Morton B."/>
            <person name="Muzny D.M."/>
            <person name="Neunemann D."/>
            <person name="Ongeri F."/>
            <person name="Pauchet Y."/>
            <person name="Pu L.L."/>
            <person name="Pyrousis I."/>
            <person name="Rao X.J."/>
            <person name="Redding A."/>
            <person name="Roesel C."/>
            <person name="Sanchez-Gracia A."/>
            <person name="Schaack S."/>
            <person name="Shukla A."/>
            <person name="Tetreau G."/>
            <person name="Wang Y."/>
            <person name="Xiong G.H."/>
            <person name="Traut W."/>
            <person name="Walsh T.K."/>
            <person name="Worley K.C."/>
            <person name="Wu D."/>
            <person name="Wu W."/>
            <person name="Wu Y.Q."/>
            <person name="Zhang X."/>
            <person name="Zou Z."/>
            <person name="Zucker H."/>
            <person name="Briscoe A.D."/>
            <person name="Burmester T."/>
            <person name="Clem R.J."/>
            <person name="Feyereisen R."/>
            <person name="Grimmelikhuijzen C.J.P."/>
            <person name="Hamodrakas S.J."/>
            <person name="Hansson B.S."/>
            <person name="Huguet E."/>
            <person name="Jermiin L.S."/>
            <person name="Lan Q."/>
            <person name="Lehman H.K."/>
            <person name="Lorenzen M."/>
            <person name="Merzendorfer H."/>
            <person name="Michalopoulos I."/>
            <person name="Morton D.B."/>
            <person name="Muthukrishnan S."/>
            <person name="Oakeshott J.G."/>
            <person name="Palmer W."/>
            <person name="Park Y."/>
            <person name="Passarelli A.L."/>
            <person name="Rozas J."/>
            <person name="Schwartz L.M."/>
            <person name="Smith W."/>
            <person name="Southgate A."/>
            <person name="Vilcinskas A."/>
            <person name="Vogt R."/>
            <person name="Wang P."/>
            <person name="Werren J."/>
            <person name="Yu X.Q."/>
            <person name="Zhou J.J."/>
            <person name="Brown S.J."/>
            <person name="Scherer S.E."/>
            <person name="Richards S."/>
            <person name="Blissard G.W."/>
        </authorList>
    </citation>
    <scope>NUCLEOTIDE SEQUENCE</scope>
</reference>
<feature type="compositionally biased region" description="Basic residues" evidence="9">
    <location>
        <begin position="935"/>
        <end position="949"/>
    </location>
</feature>
<evidence type="ECO:0000256" key="2">
    <source>
        <dbReference type="ARBA" id="ARBA00022525"/>
    </source>
</evidence>
<evidence type="ECO:0008006" key="13">
    <source>
        <dbReference type="Google" id="ProtNLM"/>
    </source>
</evidence>
<dbReference type="CDD" id="cd09823">
    <property type="entry name" value="peroxinectin_like"/>
    <property type="match status" value="1"/>
</dbReference>
<reference evidence="11" key="2">
    <citation type="submission" date="2020-12" db="EMBL/GenBank/DDBJ databases">
        <authorList>
            <person name="Kanost M."/>
        </authorList>
    </citation>
    <scope>NUCLEOTIDE SEQUENCE</scope>
</reference>
<keyword evidence="6" id="KW-0560">Oxidoreductase</keyword>
<feature type="compositionally biased region" description="Polar residues" evidence="9">
    <location>
        <begin position="1309"/>
        <end position="1319"/>
    </location>
</feature>
<dbReference type="PANTHER" id="PTHR11475">
    <property type="entry name" value="OXIDASE/PEROXIDASE"/>
    <property type="match status" value="1"/>
</dbReference>
<dbReference type="Pfam" id="PF03098">
    <property type="entry name" value="An_peroxidase"/>
    <property type="match status" value="1"/>
</dbReference>
<gene>
    <name evidence="11" type="ORF">O3G_MSEX008127</name>
</gene>
<keyword evidence="4 8" id="KW-0349">Heme</keyword>
<evidence type="ECO:0000256" key="5">
    <source>
        <dbReference type="ARBA" id="ARBA00022729"/>
    </source>
</evidence>
<evidence type="ECO:0000256" key="1">
    <source>
        <dbReference type="ARBA" id="ARBA00004613"/>
    </source>
</evidence>
<evidence type="ECO:0000256" key="3">
    <source>
        <dbReference type="ARBA" id="ARBA00022559"/>
    </source>
</evidence>
<keyword evidence="3" id="KW-0575">Peroxidase</keyword>
<feature type="compositionally biased region" description="Basic and acidic residues" evidence="9">
    <location>
        <begin position="1107"/>
        <end position="1128"/>
    </location>
</feature>
<feature type="compositionally biased region" description="Basic and acidic residues" evidence="9">
    <location>
        <begin position="1040"/>
        <end position="1055"/>
    </location>
</feature>
<feature type="compositionally biased region" description="Basic and acidic residues" evidence="9">
    <location>
        <begin position="1018"/>
        <end position="1032"/>
    </location>
</feature>
<keyword evidence="8" id="KW-0479">Metal-binding</keyword>
<dbReference type="GO" id="GO:0022412">
    <property type="term" value="P:cellular process involved in reproduction in multicellular organism"/>
    <property type="evidence" value="ECO:0007669"/>
    <property type="project" value="UniProtKB-ARBA"/>
</dbReference>
<keyword evidence="2" id="KW-0964">Secreted</keyword>
<keyword evidence="5 10" id="KW-0732">Signal</keyword>
<protein>
    <recommendedName>
        <fullName evidence="13">Chorion peroxidase</fullName>
    </recommendedName>
</protein>
<organism evidence="11 12">
    <name type="scientific">Manduca sexta</name>
    <name type="common">Tobacco hawkmoth</name>
    <name type="synonym">Tobacco hornworm</name>
    <dbReference type="NCBI Taxonomy" id="7130"/>
    <lineage>
        <taxon>Eukaryota</taxon>
        <taxon>Metazoa</taxon>
        <taxon>Ecdysozoa</taxon>
        <taxon>Arthropoda</taxon>
        <taxon>Hexapoda</taxon>
        <taxon>Insecta</taxon>
        <taxon>Pterygota</taxon>
        <taxon>Neoptera</taxon>
        <taxon>Endopterygota</taxon>
        <taxon>Lepidoptera</taxon>
        <taxon>Glossata</taxon>
        <taxon>Ditrysia</taxon>
        <taxon>Bombycoidea</taxon>
        <taxon>Sphingidae</taxon>
        <taxon>Sphinginae</taxon>
        <taxon>Sphingini</taxon>
        <taxon>Manduca</taxon>
    </lineage>
</organism>
<feature type="compositionally biased region" description="Basic and acidic residues" evidence="9">
    <location>
        <begin position="1067"/>
        <end position="1091"/>
    </location>
</feature>
<feature type="region of interest" description="Disordered" evidence="9">
    <location>
        <begin position="855"/>
        <end position="874"/>
    </location>
</feature>
<evidence type="ECO:0000256" key="4">
    <source>
        <dbReference type="ARBA" id="ARBA00022617"/>
    </source>
</evidence>
<dbReference type="PANTHER" id="PTHR11475:SF106">
    <property type="entry name" value="CURLY SU"/>
    <property type="match status" value="1"/>
</dbReference>
<feature type="region of interest" description="Disordered" evidence="9">
    <location>
        <begin position="1363"/>
        <end position="1476"/>
    </location>
</feature>
<dbReference type="GO" id="GO:0004601">
    <property type="term" value="F:peroxidase activity"/>
    <property type="evidence" value="ECO:0007669"/>
    <property type="project" value="UniProtKB-KW"/>
</dbReference>
<dbReference type="InterPro" id="IPR019791">
    <property type="entry name" value="Haem_peroxidase_animal"/>
</dbReference>